<dbReference type="InterPro" id="IPR029063">
    <property type="entry name" value="SAM-dependent_MTases_sf"/>
</dbReference>
<dbReference type="InterPro" id="IPR041698">
    <property type="entry name" value="Methyltransf_25"/>
</dbReference>
<keyword evidence="6" id="KW-1185">Reference proteome</keyword>
<dbReference type="Pfam" id="PF13649">
    <property type="entry name" value="Methyltransf_25"/>
    <property type="match status" value="1"/>
</dbReference>
<evidence type="ECO:0000259" key="4">
    <source>
        <dbReference type="Pfam" id="PF13649"/>
    </source>
</evidence>
<gene>
    <name evidence="5" type="ORF">FNH13_18725</name>
</gene>
<dbReference type="Gene3D" id="3.40.50.150">
    <property type="entry name" value="Vaccinia Virus protein VP39"/>
    <property type="match status" value="1"/>
</dbReference>
<feature type="domain" description="Methyltransferase" evidence="4">
    <location>
        <begin position="42"/>
        <end position="132"/>
    </location>
</feature>
<dbReference type="CDD" id="cd02440">
    <property type="entry name" value="AdoMet_MTases"/>
    <property type="match status" value="1"/>
</dbReference>
<proteinExistence type="predicted"/>
<dbReference type="Proteomes" id="UP000315395">
    <property type="component" value="Chromosome"/>
</dbReference>
<dbReference type="AlphaFoldDB" id="A0A516GG65"/>
<reference evidence="5 6" key="1">
    <citation type="submission" date="2019-07" db="EMBL/GenBank/DDBJ databases">
        <title>complete genome sequencing of Ornithinimicrobium sp. H23M54.</title>
        <authorList>
            <person name="Bae J.-W."/>
            <person name="Lee S.-Y."/>
        </authorList>
    </citation>
    <scope>NUCLEOTIDE SEQUENCE [LARGE SCALE GENOMIC DNA]</scope>
    <source>
        <strain evidence="5 6">H23M54</strain>
    </source>
</reference>
<dbReference type="PANTHER" id="PTHR43464">
    <property type="entry name" value="METHYLTRANSFERASE"/>
    <property type="match status" value="1"/>
</dbReference>
<sequence length="207" mass="22390">MRTAYDTVAAAYQRSMPDTRPEDPLDLAMLDSFIASVSGQPVLDAGCGAGRISRYIADRGGRVEGVDLSPEMIAQGRAAHPDLDLSVASITDLPHGDASFGGVLLWYSTIHLAPADLTRALDESTRVLVPGGYLLVAFQSGVGTRDLFQSYSRHGHDVSLERYLRTPDQVAELLVARGLSEQTRLVRRGNAIDQDDQTMLLHRAGTV</sequence>
<keyword evidence="2 5" id="KW-0808">Transferase</keyword>
<evidence type="ECO:0000256" key="1">
    <source>
        <dbReference type="ARBA" id="ARBA00022603"/>
    </source>
</evidence>
<dbReference type="SUPFAM" id="SSF53335">
    <property type="entry name" value="S-adenosyl-L-methionine-dependent methyltransferases"/>
    <property type="match status" value="1"/>
</dbReference>
<evidence type="ECO:0000313" key="6">
    <source>
        <dbReference type="Proteomes" id="UP000315395"/>
    </source>
</evidence>
<dbReference type="OrthoDB" id="9805171at2"/>
<dbReference type="EMBL" id="CP041616">
    <property type="protein sequence ID" value="QDO90517.1"/>
    <property type="molecule type" value="Genomic_DNA"/>
</dbReference>
<protein>
    <submittedName>
        <fullName evidence="5">Class I SAM-dependent methyltransferase</fullName>
    </submittedName>
</protein>
<name>A0A516GG65_9MICO</name>
<accession>A0A516GG65</accession>
<dbReference type="KEGG" id="orz:FNH13_18725"/>
<dbReference type="GO" id="GO:0032259">
    <property type="term" value="P:methylation"/>
    <property type="evidence" value="ECO:0007669"/>
    <property type="project" value="UniProtKB-KW"/>
</dbReference>
<evidence type="ECO:0000256" key="3">
    <source>
        <dbReference type="ARBA" id="ARBA00022691"/>
    </source>
</evidence>
<keyword evidence="1 5" id="KW-0489">Methyltransferase</keyword>
<keyword evidence="3" id="KW-0949">S-adenosyl-L-methionine</keyword>
<evidence type="ECO:0000313" key="5">
    <source>
        <dbReference type="EMBL" id="QDO90517.1"/>
    </source>
</evidence>
<dbReference type="GO" id="GO:0008168">
    <property type="term" value="F:methyltransferase activity"/>
    <property type="evidence" value="ECO:0007669"/>
    <property type="project" value="UniProtKB-KW"/>
</dbReference>
<dbReference type="PANTHER" id="PTHR43464:SF19">
    <property type="entry name" value="UBIQUINONE BIOSYNTHESIS O-METHYLTRANSFERASE, MITOCHONDRIAL"/>
    <property type="match status" value="1"/>
</dbReference>
<organism evidence="5 6">
    <name type="scientific">Ornithinimicrobium ciconiae</name>
    <dbReference type="NCBI Taxonomy" id="2594265"/>
    <lineage>
        <taxon>Bacteria</taxon>
        <taxon>Bacillati</taxon>
        <taxon>Actinomycetota</taxon>
        <taxon>Actinomycetes</taxon>
        <taxon>Micrococcales</taxon>
        <taxon>Ornithinimicrobiaceae</taxon>
        <taxon>Ornithinimicrobium</taxon>
    </lineage>
</organism>
<evidence type="ECO:0000256" key="2">
    <source>
        <dbReference type="ARBA" id="ARBA00022679"/>
    </source>
</evidence>